<keyword evidence="2" id="KW-1185">Reference proteome</keyword>
<comment type="caution">
    <text evidence="1">The sequence shown here is derived from an EMBL/GenBank/DDBJ whole genome shotgun (WGS) entry which is preliminary data.</text>
</comment>
<name>A0A1X1YBJ8_9MYCO</name>
<organism evidence="1 2">
    <name type="scientific">Mycolicibacter longobardus</name>
    <dbReference type="NCBI Taxonomy" id="1108812"/>
    <lineage>
        <taxon>Bacteria</taxon>
        <taxon>Bacillati</taxon>
        <taxon>Actinomycetota</taxon>
        <taxon>Actinomycetes</taxon>
        <taxon>Mycobacteriales</taxon>
        <taxon>Mycobacteriaceae</taxon>
        <taxon>Mycolicibacter</taxon>
    </lineage>
</organism>
<accession>A0A1X1YBJ8</accession>
<proteinExistence type="predicted"/>
<sequence length="62" mass="7188">MGKGFAHMSALQLHAEADALIQRHGMWGEHPDRPVSDWQYEVACGDTRLGYWEWVAHQMLEH</sequence>
<dbReference type="STRING" id="1108812.AWC16_18790"/>
<dbReference type="AlphaFoldDB" id="A0A1X1YBJ8"/>
<protein>
    <submittedName>
        <fullName evidence="1">Uncharacterized protein</fullName>
    </submittedName>
</protein>
<reference evidence="1 2" key="1">
    <citation type="submission" date="2016-01" db="EMBL/GenBank/DDBJ databases">
        <title>The new phylogeny of the genus Mycobacterium.</title>
        <authorList>
            <person name="Tarcisio F."/>
            <person name="Conor M."/>
            <person name="Antonella G."/>
            <person name="Elisabetta G."/>
            <person name="Giulia F.S."/>
            <person name="Sara T."/>
            <person name="Anna F."/>
            <person name="Clotilde B."/>
            <person name="Roberto B."/>
            <person name="Veronica D.S."/>
            <person name="Fabio R."/>
            <person name="Monica P."/>
            <person name="Olivier J."/>
            <person name="Enrico T."/>
            <person name="Nicola S."/>
        </authorList>
    </citation>
    <scope>NUCLEOTIDE SEQUENCE [LARGE SCALE GENOMIC DNA]</scope>
    <source>
        <strain evidence="1 2">DSM 45394</strain>
    </source>
</reference>
<dbReference type="Proteomes" id="UP000193866">
    <property type="component" value="Unassembled WGS sequence"/>
</dbReference>
<dbReference type="EMBL" id="LQPG01000035">
    <property type="protein sequence ID" value="ORW08449.1"/>
    <property type="molecule type" value="Genomic_DNA"/>
</dbReference>
<evidence type="ECO:0000313" key="1">
    <source>
        <dbReference type="EMBL" id="ORW08449.1"/>
    </source>
</evidence>
<evidence type="ECO:0000313" key="2">
    <source>
        <dbReference type="Proteomes" id="UP000193866"/>
    </source>
</evidence>
<gene>
    <name evidence="1" type="ORF">AWC16_18790</name>
</gene>